<sequence length="525" mass="59308">MELTRKLGGSVTSSFLTNFSGMWRRPVGDYDRAVSEYLVVLDANVLLQLYRFTPDARNELINVLRKIDDRLWIPHQVAKEYYDRRVDAIKEHLDLYASVPKALGEARAKAIQEINTFARRCSISGKDRDGLTRPIESAFDAVMKDIEQRKEVFDLNLAKVVTGDPVLEDLARIFDGKTGDPFDSEDVEKFAEEFKKRVEGAVPPGFEDARKAENAHGDYFVWEQLLQEAAKRNVPVLFVTNDEKKDWVRKQAGITVGPRPELIAEFGKRCGTDFLLANLGLFLSVAKRKLGIAVSESTVAQAESVERRGKRRVEEYVVSHKDYLRIQSRIASELQRLARAVREGGASSKERSSIRARSEYLADLLELITDPDSLLDLGGSVLIEMDSQRWEYVQELLGGGAEESFKGTIDDSRETSLLSVDEVRDHLIHLEGEFRRTLNARMQAERILVQVEGTAEQSEADRELQIITRHAANIRSQIAAAEEFLARNSDFKITDRIRVPRSDGSFASWTGRAPSPEKERGDFDG</sequence>
<organism evidence="3 4">
    <name type="scientific">Streptomyces litmocidini</name>
    <dbReference type="NCBI Taxonomy" id="67318"/>
    <lineage>
        <taxon>Bacteria</taxon>
        <taxon>Bacillati</taxon>
        <taxon>Actinomycetota</taxon>
        <taxon>Actinomycetes</taxon>
        <taxon>Kitasatosporales</taxon>
        <taxon>Streptomycetaceae</taxon>
        <taxon>Streptomyces</taxon>
    </lineage>
</organism>
<reference evidence="3 4" key="1">
    <citation type="submission" date="2024-10" db="EMBL/GenBank/DDBJ databases">
        <title>The Natural Products Discovery Center: Release of the First 8490 Sequenced Strains for Exploring Actinobacteria Biosynthetic Diversity.</title>
        <authorList>
            <person name="Kalkreuter E."/>
            <person name="Kautsar S.A."/>
            <person name="Yang D."/>
            <person name="Bader C.D."/>
            <person name="Teijaro C.N."/>
            <person name="Fluegel L."/>
            <person name="Davis C.M."/>
            <person name="Simpson J.R."/>
            <person name="Lauterbach L."/>
            <person name="Steele A.D."/>
            <person name="Gui C."/>
            <person name="Meng S."/>
            <person name="Li G."/>
            <person name="Viehrig K."/>
            <person name="Ye F."/>
            <person name="Su P."/>
            <person name="Kiefer A.F."/>
            <person name="Nichols A."/>
            <person name="Cepeda A.J."/>
            <person name="Yan W."/>
            <person name="Fan B."/>
            <person name="Jiang Y."/>
            <person name="Adhikari A."/>
            <person name="Zheng C.-J."/>
            <person name="Schuster L."/>
            <person name="Cowan T.M."/>
            <person name="Smanski M.J."/>
            <person name="Chevrette M.G."/>
            <person name="De Carvalho L.P.S."/>
            <person name="Shen B."/>
        </authorList>
    </citation>
    <scope>NUCLEOTIDE SEQUENCE [LARGE SCALE GENOMIC DNA]</scope>
    <source>
        <strain evidence="3 4">NPDC020602</strain>
    </source>
</reference>
<evidence type="ECO:0000256" key="1">
    <source>
        <dbReference type="SAM" id="MobiDB-lite"/>
    </source>
</evidence>
<dbReference type="EMBL" id="JBIRUI010000002">
    <property type="protein sequence ID" value="MFI1713067.1"/>
    <property type="molecule type" value="Genomic_DNA"/>
</dbReference>
<accession>A0ABW7U3R8</accession>
<protein>
    <submittedName>
        <fullName evidence="3">PIN domain-containing protein</fullName>
    </submittedName>
</protein>
<evidence type="ECO:0000259" key="2">
    <source>
        <dbReference type="Pfam" id="PF18476"/>
    </source>
</evidence>
<proteinExistence type="predicted"/>
<dbReference type="Pfam" id="PF18476">
    <property type="entry name" value="PIN_8"/>
    <property type="match status" value="1"/>
</dbReference>
<keyword evidence="4" id="KW-1185">Reference proteome</keyword>
<dbReference type="RefSeq" id="WP_398707451.1">
    <property type="nucleotide sequence ID" value="NZ_JBIRUI010000002.1"/>
</dbReference>
<dbReference type="Proteomes" id="UP001611339">
    <property type="component" value="Unassembled WGS sequence"/>
</dbReference>
<evidence type="ECO:0000313" key="3">
    <source>
        <dbReference type="EMBL" id="MFI1713067.1"/>
    </source>
</evidence>
<gene>
    <name evidence="3" type="ORF">ACH407_05710</name>
</gene>
<feature type="domain" description="PIN like" evidence="2">
    <location>
        <begin position="38"/>
        <end position="262"/>
    </location>
</feature>
<feature type="compositionally biased region" description="Basic and acidic residues" evidence="1">
    <location>
        <begin position="515"/>
        <end position="525"/>
    </location>
</feature>
<dbReference type="InterPro" id="IPR041578">
    <property type="entry name" value="PIN_8"/>
</dbReference>
<evidence type="ECO:0000313" key="4">
    <source>
        <dbReference type="Proteomes" id="UP001611339"/>
    </source>
</evidence>
<name>A0ABW7U3R8_9ACTN</name>
<comment type="caution">
    <text evidence="3">The sequence shown here is derived from an EMBL/GenBank/DDBJ whole genome shotgun (WGS) entry which is preliminary data.</text>
</comment>
<feature type="region of interest" description="Disordered" evidence="1">
    <location>
        <begin position="502"/>
        <end position="525"/>
    </location>
</feature>